<evidence type="ECO:0000313" key="3">
    <source>
        <dbReference type="Proteomes" id="UP000800096"/>
    </source>
</evidence>
<evidence type="ECO:0000313" key="2">
    <source>
        <dbReference type="EMBL" id="KAF1918342.1"/>
    </source>
</evidence>
<name>A0A6A5QSH0_AMPQU</name>
<sequence>MASYANKGFNNKPRLHNLPEGWVHASPSYVQWKPSPGKEIPYWDFVAWMKQSEYPHVLPNWHPLFAAQQQQQQQQQFAAMQQDQFGLGEPMAYPGMMNAPGASMPFPAVSPMMGMAAAPAAMQQSQTGLGGQSAHPRMMNAPRAPMSVPAAFVPPLVMDTAPPRPLPTTTATPPPRVPAPQAYTHPSPAGPAGPPPLPSSREAIDPTPSPPALWSSASSFGSTAAAAATATPSSSLEMTDFLASLDSGMGSEALDTPLFPALYQDDAPAPNASASASDDLLARAFKPTAVNEFLQYVGTDGDDDFF</sequence>
<feature type="compositionally biased region" description="Pro residues" evidence="1">
    <location>
        <begin position="162"/>
        <end position="178"/>
    </location>
</feature>
<evidence type="ECO:0000256" key="1">
    <source>
        <dbReference type="SAM" id="MobiDB-lite"/>
    </source>
</evidence>
<feature type="region of interest" description="Disordered" evidence="1">
    <location>
        <begin position="159"/>
        <end position="217"/>
    </location>
</feature>
<dbReference type="Proteomes" id="UP000800096">
    <property type="component" value="Unassembled WGS sequence"/>
</dbReference>
<dbReference type="AlphaFoldDB" id="A0A6A5QSH0"/>
<dbReference type="EMBL" id="ML979134">
    <property type="protein sequence ID" value="KAF1918342.1"/>
    <property type="molecule type" value="Genomic_DNA"/>
</dbReference>
<accession>A0A6A5QSH0</accession>
<feature type="compositionally biased region" description="Pro residues" evidence="1">
    <location>
        <begin position="188"/>
        <end position="198"/>
    </location>
</feature>
<proteinExistence type="predicted"/>
<gene>
    <name evidence="2" type="ORF">BDU57DRAFT_528761</name>
</gene>
<organism evidence="2 3">
    <name type="scientific">Ampelomyces quisqualis</name>
    <name type="common">Powdery mildew agent</name>
    <dbReference type="NCBI Taxonomy" id="50730"/>
    <lineage>
        <taxon>Eukaryota</taxon>
        <taxon>Fungi</taxon>
        <taxon>Dikarya</taxon>
        <taxon>Ascomycota</taxon>
        <taxon>Pezizomycotina</taxon>
        <taxon>Dothideomycetes</taxon>
        <taxon>Pleosporomycetidae</taxon>
        <taxon>Pleosporales</taxon>
        <taxon>Pleosporineae</taxon>
        <taxon>Phaeosphaeriaceae</taxon>
        <taxon>Ampelomyces</taxon>
    </lineage>
</organism>
<reference evidence="2" key="1">
    <citation type="journal article" date="2020" name="Stud. Mycol.">
        <title>101 Dothideomycetes genomes: a test case for predicting lifestyles and emergence of pathogens.</title>
        <authorList>
            <person name="Haridas S."/>
            <person name="Albert R."/>
            <person name="Binder M."/>
            <person name="Bloem J."/>
            <person name="Labutti K."/>
            <person name="Salamov A."/>
            <person name="Andreopoulos B."/>
            <person name="Baker S."/>
            <person name="Barry K."/>
            <person name="Bills G."/>
            <person name="Bluhm B."/>
            <person name="Cannon C."/>
            <person name="Castanera R."/>
            <person name="Culley D."/>
            <person name="Daum C."/>
            <person name="Ezra D."/>
            <person name="Gonzalez J."/>
            <person name="Henrissat B."/>
            <person name="Kuo A."/>
            <person name="Liang C."/>
            <person name="Lipzen A."/>
            <person name="Lutzoni F."/>
            <person name="Magnuson J."/>
            <person name="Mondo S."/>
            <person name="Nolan M."/>
            <person name="Ohm R."/>
            <person name="Pangilinan J."/>
            <person name="Park H.-J."/>
            <person name="Ramirez L."/>
            <person name="Alfaro M."/>
            <person name="Sun H."/>
            <person name="Tritt A."/>
            <person name="Yoshinaga Y."/>
            <person name="Zwiers L.-H."/>
            <person name="Turgeon B."/>
            <person name="Goodwin S."/>
            <person name="Spatafora J."/>
            <person name="Crous P."/>
            <person name="Grigoriev I."/>
        </authorList>
    </citation>
    <scope>NUCLEOTIDE SEQUENCE</scope>
    <source>
        <strain evidence="2">HMLAC05119</strain>
    </source>
</reference>
<keyword evidence="3" id="KW-1185">Reference proteome</keyword>
<protein>
    <submittedName>
        <fullName evidence="2">Uncharacterized protein</fullName>
    </submittedName>
</protein>